<reference evidence="2 3" key="1">
    <citation type="submission" date="2018-09" db="EMBL/GenBank/DDBJ databases">
        <title>Genomic Encyclopedia of Archaeal and Bacterial Type Strains, Phase II (KMG-II): from individual species to whole genera.</title>
        <authorList>
            <person name="Goeker M."/>
        </authorList>
    </citation>
    <scope>NUCLEOTIDE SEQUENCE [LARGE SCALE GENOMIC DNA]</scope>
    <source>
        <strain evidence="2 3">DSM 27148</strain>
    </source>
</reference>
<evidence type="ECO:0000313" key="2">
    <source>
        <dbReference type="EMBL" id="RKD86201.1"/>
    </source>
</evidence>
<name>A0A419VVR7_9BACT</name>
<accession>A0A419VVR7</accession>
<evidence type="ECO:0000313" key="3">
    <source>
        <dbReference type="Proteomes" id="UP000283387"/>
    </source>
</evidence>
<dbReference type="InterPro" id="IPR046981">
    <property type="entry name" value="G1P_cyt_trans"/>
</dbReference>
<dbReference type="Gene3D" id="3.90.550.10">
    <property type="entry name" value="Spore Coat Polysaccharide Biosynthesis Protein SpsA, Chain A"/>
    <property type="match status" value="1"/>
</dbReference>
<dbReference type="EMBL" id="RAPN01000005">
    <property type="protein sequence ID" value="RKD86201.1"/>
    <property type="molecule type" value="Genomic_DNA"/>
</dbReference>
<protein>
    <submittedName>
        <fullName evidence="2">Glucose-1-phosphate cytidylyltransferase</fullName>
    </submittedName>
</protein>
<dbReference type="Pfam" id="PF00483">
    <property type="entry name" value="NTP_transferase"/>
    <property type="match status" value="1"/>
</dbReference>
<evidence type="ECO:0000259" key="1">
    <source>
        <dbReference type="Pfam" id="PF00483"/>
    </source>
</evidence>
<dbReference type="NCBIfam" id="TIGR02623">
    <property type="entry name" value="G1P_cyt_trans"/>
    <property type="match status" value="1"/>
</dbReference>
<dbReference type="RefSeq" id="WP_120275577.1">
    <property type="nucleotide sequence ID" value="NZ_RAPN01000005.1"/>
</dbReference>
<dbReference type="InterPro" id="IPR005835">
    <property type="entry name" value="NTP_transferase_dom"/>
</dbReference>
<dbReference type="InterPro" id="IPR013446">
    <property type="entry name" value="G1P_cyt_trans-like"/>
</dbReference>
<feature type="domain" description="Nucleotidyl transferase" evidence="1">
    <location>
        <begin position="2"/>
        <end position="204"/>
    </location>
</feature>
<keyword evidence="2" id="KW-0548">Nucleotidyltransferase</keyword>
<dbReference type="SUPFAM" id="SSF53448">
    <property type="entry name" value="Nucleotide-diphospho-sugar transferases"/>
    <property type="match status" value="1"/>
</dbReference>
<dbReference type="GO" id="GO:0047343">
    <property type="term" value="F:glucose-1-phosphate cytidylyltransferase activity"/>
    <property type="evidence" value="ECO:0007669"/>
    <property type="project" value="InterPro"/>
</dbReference>
<dbReference type="PANTHER" id="PTHR47183">
    <property type="entry name" value="GLUCOSE-1-PHOSPHATE CYTIDYLYLTRANSFERASE-RELATED"/>
    <property type="match status" value="1"/>
</dbReference>
<dbReference type="PANTHER" id="PTHR47183:SF1">
    <property type="entry name" value="GLUCOSE-1-PHOSPHATE CYTIDYLYLTRANSFERASE"/>
    <property type="match status" value="1"/>
</dbReference>
<dbReference type="GO" id="GO:0009243">
    <property type="term" value="P:O antigen biosynthetic process"/>
    <property type="evidence" value="ECO:0007669"/>
    <property type="project" value="InterPro"/>
</dbReference>
<dbReference type="AlphaFoldDB" id="A0A419VVR7"/>
<gene>
    <name evidence="2" type="ORF">BC643_4518</name>
</gene>
<keyword evidence="3" id="KW-1185">Reference proteome</keyword>
<sequence>MKVLILAGGLGTRLSEETKIKPKPMVEIGGYPIIWHIMKIYAAHGHNDFIVLCGYKGYIIKEFFANYLQNHSDIHVDLEKNEISYLKSNVEPWKVTLIDTGSETLTGGRIKRVKDLVGNEPFLLTYGDGVSNVDITETIKFHKSQNSLVTLSAIKPPGRFGTFSLQSDGNTIANFREKPSGDGSESAWINGGFFVVEPEAFNYIDGDQTIWERDPLENIASEGKLSAYRHHGFWHPMDTLRDKHTLEELWASGEAPWKIWN</sequence>
<dbReference type="Proteomes" id="UP000283387">
    <property type="component" value="Unassembled WGS sequence"/>
</dbReference>
<dbReference type="CDD" id="cd02524">
    <property type="entry name" value="G1P_cytidylyltransferase"/>
    <property type="match status" value="1"/>
</dbReference>
<proteinExistence type="predicted"/>
<keyword evidence="2" id="KW-0808">Transferase</keyword>
<dbReference type="InterPro" id="IPR029044">
    <property type="entry name" value="Nucleotide-diphossugar_trans"/>
</dbReference>
<dbReference type="OrthoDB" id="9806837at2"/>
<organism evidence="2 3">
    <name type="scientific">Mangrovibacterium diazotrophicum</name>
    <dbReference type="NCBI Taxonomy" id="1261403"/>
    <lineage>
        <taxon>Bacteria</taxon>
        <taxon>Pseudomonadati</taxon>
        <taxon>Bacteroidota</taxon>
        <taxon>Bacteroidia</taxon>
        <taxon>Marinilabiliales</taxon>
        <taxon>Prolixibacteraceae</taxon>
        <taxon>Mangrovibacterium</taxon>
    </lineage>
</organism>
<comment type="caution">
    <text evidence="2">The sequence shown here is derived from an EMBL/GenBank/DDBJ whole genome shotgun (WGS) entry which is preliminary data.</text>
</comment>